<evidence type="ECO:0000313" key="8">
    <source>
        <dbReference type="RefSeq" id="XP_021333253.2"/>
    </source>
</evidence>
<proteinExistence type="evidence at protein level"/>
<dbReference type="PANTHER" id="PTHR14773">
    <property type="entry name" value="WD REPEAT-CONTAINING PROTEIN 76"/>
    <property type="match status" value="1"/>
</dbReference>
<dbReference type="InterPro" id="IPR036322">
    <property type="entry name" value="WD40_repeat_dom_sf"/>
</dbReference>
<dbReference type="InterPro" id="IPR015943">
    <property type="entry name" value="WD40/YVTN_repeat-like_dom_sf"/>
</dbReference>
<organism evidence="7 8">
    <name type="scientific">Danio rerio</name>
    <name type="common">Zebrafish</name>
    <name type="synonym">Brachydanio rerio</name>
    <dbReference type="NCBI Taxonomy" id="7955"/>
    <lineage>
        <taxon>Eukaryota</taxon>
        <taxon>Metazoa</taxon>
        <taxon>Chordata</taxon>
        <taxon>Craniata</taxon>
        <taxon>Vertebrata</taxon>
        <taxon>Euteleostomi</taxon>
        <taxon>Actinopterygii</taxon>
        <taxon>Neopterygii</taxon>
        <taxon>Teleostei</taxon>
        <taxon>Ostariophysi</taxon>
        <taxon>Cypriniformes</taxon>
        <taxon>Danionidae</taxon>
        <taxon>Danioninae</taxon>
        <taxon>Danio</taxon>
    </lineage>
</organism>
<dbReference type="Pfam" id="PF00400">
    <property type="entry name" value="WD40"/>
    <property type="match status" value="1"/>
</dbReference>
<dbReference type="GO" id="GO:0005634">
    <property type="term" value="C:nucleus"/>
    <property type="evidence" value="ECO:0000318"/>
    <property type="project" value="GO_Central"/>
</dbReference>
<dbReference type="FunCoup" id="A0A8M9Q1Q9">
    <property type="interactions" value="916"/>
</dbReference>
<dbReference type="InterPro" id="IPR001680">
    <property type="entry name" value="WD40_rpt"/>
</dbReference>
<keyword evidence="5" id="KW-0677">Repeat</keyword>
<evidence type="ECO:0007829" key="10">
    <source>
        <dbReference type="PeptideAtlas" id="A0A8M9Q1Q9"/>
    </source>
</evidence>
<reference evidence="8" key="1">
    <citation type="submission" date="2025-08" db="UniProtKB">
        <authorList>
            <consortium name="RefSeq"/>
        </authorList>
    </citation>
    <scope>IDENTIFICATION</scope>
    <source>
        <strain evidence="8">Tuebingen</strain>
        <tissue evidence="8">Fibroblasts and whole tissue</tissue>
    </source>
</reference>
<evidence type="ECO:0000313" key="9">
    <source>
        <dbReference type="ZFIN" id="ZDB-GENE-030131-4513"/>
    </source>
</evidence>
<gene>
    <name evidence="8 9" type="primary">wdr76</name>
    <name evidence="8" type="synonym">im:7148605</name>
    <name evidence="8" type="synonym">wu:fd11f08</name>
</gene>
<dbReference type="GO" id="GO:0003677">
    <property type="term" value="F:DNA binding"/>
    <property type="evidence" value="ECO:0000318"/>
    <property type="project" value="GO_Central"/>
</dbReference>
<dbReference type="OrthoDB" id="9890280at2759"/>
<dbReference type="AGR" id="ZFIN:ZDB-GENE-030131-4513"/>
<dbReference type="FunFam" id="2.130.10.10:FF:000180">
    <property type="entry name" value="WD repeat-containing protein 76"/>
    <property type="match status" value="1"/>
</dbReference>
<evidence type="ECO:0000313" key="7">
    <source>
        <dbReference type="Proteomes" id="UP000000437"/>
    </source>
</evidence>
<evidence type="ECO:0000256" key="2">
    <source>
        <dbReference type="ARBA" id="ARBA00005434"/>
    </source>
</evidence>
<keyword evidence="10" id="KW-1267">Proteomics identification</keyword>
<dbReference type="Gene3D" id="2.130.10.10">
    <property type="entry name" value="YVTN repeat-like/Quinoprotein amine dehydrogenase"/>
    <property type="match status" value="1"/>
</dbReference>
<dbReference type="AlphaFoldDB" id="A0A8M9Q1Q9"/>
<evidence type="ECO:0000256" key="1">
    <source>
        <dbReference type="ARBA" id="ARBA00002530"/>
    </source>
</evidence>
<evidence type="ECO:0000256" key="5">
    <source>
        <dbReference type="ARBA" id="ARBA00022737"/>
    </source>
</evidence>
<evidence type="ECO:0000256" key="3">
    <source>
        <dbReference type="ARBA" id="ARBA00021234"/>
    </source>
</evidence>
<dbReference type="InterPro" id="IPR050853">
    <property type="entry name" value="WD_repeat_DNA-damage-binding"/>
</dbReference>
<name>A0A8M9Q1Q9_DANRE</name>
<sequence>MDTDKSDLSLETMKLLQERTPPQNPGMDGSVLRTSRRIKEKQNQRKKQNLPPKCLTFRSEVKSTKRVVKRRISGSEKEKEVKRSKADPDHESLPQGYREGLSEYQLERLENIRKNQAFLNSLNLTEISEALRPKQKPTQKGLKKEKTQVEMLPVRKSLRLQNKGPQSTTATEFTFPTTYELEKEAKPPGPIPLDPINLDEDATLPDDLLDVWNEVPLEQSTGTPDLKSYERMLKKLSIDDSRVVKVVKERICCAAFHPSSNLLMAAGDKYGHLGLWRPDAEWGDDGVVCFEPHSRAITALAFTSQPCNLITASYDGSARSMDLEKAVFDEVYRSSSSLKSFDFLSSDCSTLLFGEWNGDVAVVDRRTGNLCESLHAMTAAPLRGVHVHPVQQHYFLVAESSFVNIYDLRHLKKRNSPAVCELYGHNRSTSSAFFSPLTGSRVLTTCMDDCIRVFDSSQIAGRIPALTSIRHNMQTGRWLSRLCAVWDPKHQECFVIGTMDRPRKIKVYHESGRLLHTLQNTEHLTTVCSVTAFHPSRNALLGGNASGRLHIYTD</sequence>
<protein>
    <recommendedName>
        <fullName evidence="3 6">WD repeat-containing protein 76</fullName>
    </recommendedName>
</protein>
<dbReference type="Proteomes" id="UP000000437">
    <property type="component" value="Chromosome 7"/>
</dbReference>
<keyword evidence="4 6" id="KW-0853">WD repeat</keyword>
<evidence type="ECO:0000256" key="4">
    <source>
        <dbReference type="ARBA" id="ARBA00022574"/>
    </source>
</evidence>
<dbReference type="ZFIN" id="ZDB-GENE-030131-4513">
    <property type="gene designation" value="wdr76"/>
</dbReference>
<evidence type="ECO:0000256" key="6">
    <source>
        <dbReference type="RuleBase" id="RU365004"/>
    </source>
</evidence>
<accession>A0A8M9Q1Q9</accession>
<dbReference type="SUPFAM" id="SSF50978">
    <property type="entry name" value="WD40 repeat-like"/>
    <property type="match status" value="1"/>
</dbReference>
<dbReference type="CTD" id="79968"/>
<comment type="similarity">
    <text evidence="2 6">Belongs to the WD repeat DDB2/WDR76 family.</text>
</comment>
<dbReference type="RefSeq" id="XP_021333253.2">
    <property type="nucleotide sequence ID" value="XM_021477578.3"/>
</dbReference>
<dbReference type="PANTHER" id="PTHR14773:SF0">
    <property type="entry name" value="WD REPEAT-CONTAINING PROTEIN 76"/>
    <property type="match status" value="1"/>
</dbReference>
<comment type="subunit">
    <text evidence="6">Interacts with CUL4A and/or CUL4B.</text>
</comment>
<keyword evidence="7" id="KW-1185">Reference proteome</keyword>
<comment type="function">
    <text evidence="1 6">Specifically binds 5-hydroxymethylcytosine (5hmC), suggesting that it acts as a specific reader of 5hmC.</text>
</comment>
<dbReference type="GO" id="GO:2000001">
    <property type="term" value="P:regulation of DNA damage checkpoint"/>
    <property type="evidence" value="ECO:0000318"/>
    <property type="project" value="GO_Central"/>
</dbReference>
<dbReference type="SMART" id="SM00320">
    <property type="entry name" value="WD40"/>
    <property type="match status" value="5"/>
</dbReference>